<keyword evidence="3" id="KW-1185">Reference proteome</keyword>
<dbReference type="EMBL" id="BLLK01000075">
    <property type="protein sequence ID" value="GFH61728.1"/>
    <property type="molecule type" value="Genomic_DNA"/>
</dbReference>
<proteinExistence type="predicted"/>
<gene>
    <name evidence="2" type="ORF">CTEN210_18204</name>
</gene>
<keyword evidence="1" id="KW-1133">Transmembrane helix</keyword>
<evidence type="ECO:0000256" key="1">
    <source>
        <dbReference type="SAM" id="Phobius"/>
    </source>
</evidence>
<reference evidence="2 3" key="1">
    <citation type="journal article" date="2021" name="Sci. Rep.">
        <title>The genome of the diatom Chaetoceros tenuissimus carries an ancient integrated fragment of an extant virus.</title>
        <authorList>
            <person name="Hongo Y."/>
            <person name="Kimura K."/>
            <person name="Takaki Y."/>
            <person name="Yoshida Y."/>
            <person name="Baba S."/>
            <person name="Kobayashi G."/>
            <person name="Nagasaki K."/>
            <person name="Hano T."/>
            <person name="Tomaru Y."/>
        </authorList>
    </citation>
    <scope>NUCLEOTIDE SEQUENCE [LARGE SCALE GENOMIC DNA]</scope>
    <source>
        <strain evidence="2 3">NIES-3715</strain>
    </source>
</reference>
<protein>
    <submittedName>
        <fullName evidence="2">Uncharacterized protein</fullName>
    </submittedName>
</protein>
<accession>A0AAD3HG28</accession>
<organism evidence="2 3">
    <name type="scientific">Chaetoceros tenuissimus</name>
    <dbReference type="NCBI Taxonomy" id="426638"/>
    <lineage>
        <taxon>Eukaryota</taxon>
        <taxon>Sar</taxon>
        <taxon>Stramenopiles</taxon>
        <taxon>Ochrophyta</taxon>
        <taxon>Bacillariophyta</taxon>
        <taxon>Coscinodiscophyceae</taxon>
        <taxon>Chaetocerotophycidae</taxon>
        <taxon>Chaetocerotales</taxon>
        <taxon>Chaetocerotaceae</taxon>
        <taxon>Chaetoceros</taxon>
    </lineage>
</organism>
<name>A0AAD3HG28_9STRA</name>
<comment type="caution">
    <text evidence="2">The sequence shown here is derived from an EMBL/GenBank/DDBJ whole genome shotgun (WGS) entry which is preliminary data.</text>
</comment>
<keyword evidence="1" id="KW-0472">Membrane</keyword>
<feature type="transmembrane region" description="Helical" evidence="1">
    <location>
        <begin position="135"/>
        <end position="156"/>
    </location>
</feature>
<sequence>MKSPKAKLSIGRINNQGGGGIAEKICNQLFQNCDDTCLPGFKGCEVCVGGFENVDGECLLFLQFDELECDPMPRDGFPHILVLKRMYFKMRITLDKQDSLNSFKMRISSADSLMRISSAYEKLQKLKMVDEWKRLLFSFLIIFLYFSYHPITIIVAERLASIEYSRA</sequence>
<evidence type="ECO:0000313" key="2">
    <source>
        <dbReference type="EMBL" id="GFH61728.1"/>
    </source>
</evidence>
<dbReference type="Proteomes" id="UP001054902">
    <property type="component" value="Unassembled WGS sequence"/>
</dbReference>
<dbReference type="AlphaFoldDB" id="A0AAD3HG28"/>
<keyword evidence="1" id="KW-0812">Transmembrane</keyword>
<evidence type="ECO:0000313" key="3">
    <source>
        <dbReference type="Proteomes" id="UP001054902"/>
    </source>
</evidence>